<protein>
    <submittedName>
        <fullName evidence="2">Uncharacterized protein</fullName>
    </submittedName>
</protein>
<sequence>MEVTNACLSGYHHGQMVSLMKAKVQDLLDYQKTKNRKILHLDWIAGNPSDPVNGGGCDSGDGVSSEERGLRNSVANIVMRYVHGVQHLDQKEAWNKSMFFGDWLNNSHGERQFFLEIQVKRISGADNELQEKCGIHSQYAWLPLHNDKAKGVDPAVFPPLRRQAIPALMAVRSLGIPQEPGFSSVAEEEEPPAAPPSLQSLKSSADRSKGRAVPYNEGNDVISHGFGIDLNHQEPATVAASSPYIPSIGNLALGPANGSAAGLSPARTVLPRSLPFPQTGGFNPIDSSSQNRVANEPGDSGSPYADEGSVVFFDNINNPYIQPTPSYSTPAGARDDPVFQAQVLAVNQAITSKADELRDIFAFDLDRDFLERKAKSFIYAVRVVAIPDPGYVTNSFTGPAAPDRNGTLLAQGGWVVPPIEERAACRASHKRAYRNKGAKSGKYEGPLKPEVNRAMPIEFDWSNQSTPRYFGEALPIWREPVDPCLEDVYWMVSQLLSGKQFAGMRTGFGFGIPRTSIEGDEQLLAECRFKSPSPETVYHAASYPRGNESKK</sequence>
<reference evidence="2 3" key="1">
    <citation type="journal article" date="2016" name="Genome Announc.">
        <title>Genome Sequence of Madurella mycetomatis mm55, Isolated from a Human Mycetoma Case in Sudan.</title>
        <authorList>
            <person name="Smit S."/>
            <person name="Derks M.F."/>
            <person name="Bervoets S."/>
            <person name="Fahal A."/>
            <person name="van Leeuwen W."/>
            <person name="van Belkum A."/>
            <person name="van de Sande W.W."/>
        </authorList>
    </citation>
    <scope>NUCLEOTIDE SEQUENCE [LARGE SCALE GENOMIC DNA]</scope>
    <source>
        <strain evidence="3">mm55</strain>
    </source>
</reference>
<dbReference type="OrthoDB" id="5243726at2759"/>
<comment type="caution">
    <text evidence="2">The sequence shown here is derived from an EMBL/GenBank/DDBJ whole genome shotgun (WGS) entry which is preliminary data.</text>
</comment>
<feature type="region of interest" description="Disordered" evidence="1">
    <location>
        <begin position="181"/>
        <end position="212"/>
    </location>
</feature>
<keyword evidence="3" id="KW-1185">Reference proteome</keyword>
<evidence type="ECO:0000313" key="2">
    <source>
        <dbReference type="EMBL" id="KXX82418.1"/>
    </source>
</evidence>
<dbReference type="Proteomes" id="UP000078237">
    <property type="component" value="Unassembled WGS sequence"/>
</dbReference>
<dbReference type="EMBL" id="LCTW02000015">
    <property type="protein sequence ID" value="KXX82418.1"/>
    <property type="molecule type" value="Genomic_DNA"/>
</dbReference>
<gene>
    <name evidence="2" type="ORF">MMYC01_201327</name>
</gene>
<name>A0A175WF69_9PEZI</name>
<dbReference type="STRING" id="100816.A0A175WF69"/>
<feature type="region of interest" description="Disordered" evidence="1">
    <location>
        <begin position="272"/>
        <end position="301"/>
    </location>
</feature>
<evidence type="ECO:0000313" key="3">
    <source>
        <dbReference type="Proteomes" id="UP000078237"/>
    </source>
</evidence>
<evidence type="ECO:0000256" key="1">
    <source>
        <dbReference type="SAM" id="MobiDB-lite"/>
    </source>
</evidence>
<organism evidence="2 3">
    <name type="scientific">Madurella mycetomatis</name>
    <dbReference type="NCBI Taxonomy" id="100816"/>
    <lineage>
        <taxon>Eukaryota</taxon>
        <taxon>Fungi</taxon>
        <taxon>Dikarya</taxon>
        <taxon>Ascomycota</taxon>
        <taxon>Pezizomycotina</taxon>
        <taxon>Sordariomycetes</taxon>
        <taxon>Sordariomycetidae</taxon>
        <taxon>Sordariales</taxon>
        <taxon>Sordariales incertae sedis</taxon>
        <taxon>Madurella</taxon>
    </lineage>
</organism>
<dbReference type="VEuPathDB" id="FungiDB:MMYC01_201327"/>
<proteinExistence type="predicted"/>
<accession>A0A175WF69</accession>
<dbReference type="AlphaFoldDB" id="A0A175WF69"/>